<dbReference type="Proteomes" id="UP001147782">
    <property type="component" value="Unassembled WGS sequence"/>
</dbReference>
<dbReference type="GeneID" id="81442630"/>
<feature type="compositionally biased region" description="Gly residues" evidence="1">
    <location>
        <begin position="1"/>
        <end position="10"/>
    </location>
</feature>
<comment type="caution">
    <text evidence="2">The sequence shown here is derived from an EMBL/GenBank/DDBJ whole genome shotgun (WGS) entry which is preliminary data.</text>
</comment>
<dbReference type="AlphaFoldDB" id="A0A9W9V372"/>
<evidence type="ECO:0000313" key="3">
    <source>
        <dbReference type="Proteomes" id="UP001147782"/>
    </source>
</evidence>
<keyword evidence="3" id="KW-1185">Reference proteome</keyword>
<organism evidence="2 3">
    <name type="scientific">Penicillium cataractarum</name>
    <dbReference type="NCBI Taxonomy" id="2100454"/>
    <lineage>
        <taxon>Eukaryota</taxon>
        <taxon>Fungi</taxon>
        <taxon>Dikarya</taxon>
        <taxon>Ascomycota</taxon>
        <taxon>Pezizomycotina</taxon>
        <taxon>Eurotiomycetes</taxon>
        <taxon>Eurotiomycetidae</taxon>
        <taxon>Eurotiales</taxon>
        <taxon>Aspergillaceae</taxon>
        <taxon>Penicillium</taxon>
    </lineage>
</organism>
<evidence type="ECO:0000256" key="1">
    <source>
        <dbReference type="SAM" id="MobiDB-lite"/>
    </source>
</evidence>
<dbReference type="OrthoDB" id="5212373at2759"/>
<feature type="region of interest" description="Disordered" evidence="1">
    <location>
        <begin position="1"/>
        <end position="36"/>
    </location>
</feature>
<dbReference type="RefSeq" id="XP_056552451.1">
    <property type="nucleotide sequence ID" value="XM_056703451.1"/>
</dbReference>
<name>A0A9W9V372_9EURO</name>
<gene>
    <name evidence="2" type="ORF">N7496_010538</name>
</gene>
<accession>A0A9W9V372</accession>
<proteinExistence type="predicted"/>
<sequence length="308" mass="33249">MGDAGGGFGSGFEVVTARNQEERSSGPGTGSPTPAHLTKILYIPHHEEGTSHVSVAEVTAQYKESVKERGMGSASYVVALGRMPKPQAGGTEQATEENAALYNVEFKDAALTLKSVASSSNAESLVEANVTIESAKDKAAIIKFKSREKDSVDQTEDTAISMSISSPIPPTSFRKKVYVYPFFAFQIPGEDKTYLEWQIHPVSQGRLRYTLVRVPQKHETVEGAAPSIPLEKDILAIYHHIGDTVSFPLPTSEGALLLSTDMSPETEAIVLASVLGLLWQLRQISKSGKGPGADRKVSKFFKGLLNKK</sequence>
<dbReference type="EMBL" id="JAPZBS010000008">
    <property type="protein sequence ID" value="KAJ5364825.1"/>
    <property type="molecule type" value="Genomic_DNA"/>
</dbReference>
<protein>
    <submittedName>
        <fullName evidence="2">Uncharacterized protein</fullName>
    </submittedName>
</protein>
<reference evidence="2" key="2">
    <citation type="journal article" date="2023" name="IMA Fungus">
        <title>Comparative genomic study of the Penicillium genus elucidates a diverse pangenome and 15 lateral gene transfer events.</title>
        <authorList>
            <person name="Petersen C."/>
            <person name="Sorensen T."/>
            <person name="Nielsen M.R."/>
            <person name="Sondergaard T.E."/>
            <person name="Sorensen J.L."/>
            <person name="Fitzpatrick D.A."/>
            <person name="Frisvad J.C."/>
            <person name="Nielsen K.L."/>
        </authorList>
    </citation>
    <scope>NUCLEOTIDE SEQUENCE</scope>
    <source>
        <strain evidence="2">IBT 29864</strain>
    </source>
</reference>
<evidence type="ECO:0000313" key="2">
    <source>
        <dbReference type="EMBL" id="KAJ5364825.1"/>
    </source>
</evidence>
<reference evidence="2" key="1">
    <citation type="submission" date="2022-11" db="EMBL/GenBank/DDBJ databases">
        <authorList>
            <person name="Petersen C."/>
        </authorList>
    </citation>
    <scope>NUCLEOTIDE SEQUENCE</scope>
    <source>
        <strain evidence="2">IBT 29864</strain>
    </source>
</reference>